<sequence length="247" mass="27687">MSEEDMDDIIKDDISSGKVADHPDSFSDIFPQSVKDKFEIYSYRSAAAVLYKSFPKQFEDIINALESFQITKTMIRIPGGSKGPIAKYVDTLFDLEKWIETRISADLSVKLHHAKTNDVFNSYVREGYLDGHRIDFVSGRVAFDLEWNSKDQTYDRDLYAFSAFHEAGAIDVGVILTRGSSLDNKFFKSLGKVLDKDGEKEGTAEVYKKFGASTTWMGKLLYRLDAGRNGGCPVLAFGITPKCVIDP</sequence>
<gene>
    <name evidence="1" type="ORF">Amal_04124</name>
</gene>
<dbReference type="EMBL" id="LVHD01000325">
    <property type="protein sequence ID" value="OAG71480.1"/>
    <property type="molecule type" value="Genomic_DNA"/>
</dbReference>
<dbReference type="InterPro" id="IPR011338">
    <property type="entry name" value="BamHI/BglII/BstY"/>
</dbReference>
<evidence type="ECO:0000313" key="1">
    <source>
        <dbReference type="EMBL" id="OAG71480.1"/>
    </source>
</evidence>
<dbReference type="Pfam" id="PF09195">
    <property type="entry name" value="Endonuc-BglII"/>
    <property type="match status" value="1"/>
</dbReference>
<proteinExistence type="predicted"/>
<dbReference type="SUPFAM" id="SSF52980">
    <property type="entry name" value="Restriction endonuclease-like"/>
    <property type="match status" value="1"/>
</dbReference>
<dbReference type="GO" id="GO:0009307">
    <property type="term" value="P:DNA restriction-modification system"/>
    <property type="evidence" value="ECO:0007669"/>
    <property type="project" value="InterPro"/>
</dbReference>
<keyword evidence="1" id="KW-0378">Hydrolase</keyword>
<keyword evidence="1" id="KW-0540">Nuclease</keyword>
<dbReference type="InterPro" id="IPR015278">
    <property type="entry name" value="BglII-like"/>
</dbReference>
<dbReference type="GO" id="GO:0009036">
    <property type="term" value="F:type II site-specific deoxyribonuclease activity"/>
    <property type="evidence" value="ECO:0007669"/>
    <property type="project" value="InterPro"/>
</dbReference>
<accession>A0A177FTN4</accession>
<dbReference type="GO" id="GO:0003677">
    <property type="term" value="F:DNA binding"/>
    <property type="evidence" value="ECO:0007669"/>
    <property type="project" value="InterPro"/>
</dbReference>
<keyword evidence="1" id="KW-0255">Endonuclease</keyword>
<name>A0A177FTN4_9PROT</name>
<comment type="caution">
    <text evidence="1">The sequence shown here is derived from an EMBL/GenBank/DDBJ whole genome shotgun (WGS) entry which is preliminary data.</text>
</comment>
<organism evidence="1 2">
    <name type="scientific">Acetobacter malorum</name>
    <dbReference type="NCBI Taxonomy" id="178901"/>
    <lineage>
        <taxon>Bacteria</taxon>
        <taxon>Pseudomonadati</taxon>
        <taxon>Pseudomonadota</taxon>
        <taxon>Alphaproteobacteria</taxon>
        <taxon>Acetobacterales</taxon>
        <taxon>Acetobacteraceae</taxon>
        <taxon>Acetobacter</taxon>
    </lineage>
</organism>
<dbReference type="Gene3D" id="3.40.91.20">
    <property type="match status" value="1"/>
</dbReference>
<dbReference type="PATRIC" id="fig|178901.16.peg.4525"/>
<dbReference type="InterPro" id="IPR011335">
    <property type="entry name" value="Restrct_endonuc-II-like"/>
</dbReference>
<evidence type="ECO:0000313" key="2">
    <source>
        <dbReference type="Proteomes" id="UP000077349"/>
    </source>
</evidence>
<dbReference type="AlphaFoldDB" id="A0A177FTN4"/>
<protein>
    <submittedName>
        <fullName evidence="1">Restriction endonuclease BglII</fullName>
    </submittedName>
</protein>
<reference evidence="1 2" key="1">
    <citation type="submission" date="2016-03" db="EMBL/GenBank/DDBJ databases">
        <title>Draft genome sequence of Acetobacter malorum CECT 7742, a strain isolated from strawberry vinegar.</title>
        <authorList>
            <person name="Sainz F."/>
            <person name="Mas A."/>
            <person name="Torija M.J."/>
        </authorList>
    </citation>
    <scope>NUCLEOTIDE SEQUENCE [LARGE SCALE GENOMIC DNA]</scope>
    <source>
        <strain evidence="1 2">CECT 7742</strain>
    </source>
</reference>
<dbReference type="GO" id="GO:0000287">
    <property type="term" value="F:magnesium ion binding"/>
    <property type="evidence" value="ECO:0007669"/>
    <property type="project" value="InterPro"/>
</dbReference>
<dbReference type="Proteomes" id="UP000077349">
    <property type="component" value="Unassembled WGS sequence"/>
</dbReference>